<protein>
    <submittedName>
        <fullName evidence="4">Tetratricopeptide repeat protein</fullName>
    </submittedName>
</protein>
<dbReference type="Pfam" id="PF13432">
    <property type="entry name" value="TPR_16"/>
    <property type="match status" value="2"/>
</dbReference>
<keyword evidence="2" id="KW-0802">TPR repeat</keyword>
<proteinExistence type="predicted"/>
<dbReference type="InterPro" id="IPR011990">
    <property type="entry name" value="TPR-like_helical_dom_sf"/>
</dbReference>
<feature type="signal peptide" evidence="3">
    <location>
        <begin position="1"/>
        <end position="26"/>
    </location>
</feature>
<organism evidence="4 5">
    <name type="scientific">Candidatus Obscuribacter phosphatis</name>
    <dbReference type="NCBI Taxonomy" id="1906157"/>
    <lineage>
        <taxon>Bacteria</taxon>
        <taxon>Bacillati</taxon>
        <taxon>Candidatus Melainabacteria</taxon>
        <taxon>Candidatus Obscuribacterales</taxon>
        <taxon>Candidatus Obscuribacteraceae</taxon>
        <taxon>Candidatus Obscuribacter</taxon>
    </lineage>
</organism>
<dbReference type="InterPro" id="IPR050498">
    <property type="entry name" value="Ycf3"/>
</dbReference>
<dbReference type="Proteomes" id="UP000664277">
    <property type="component" value="Unassembled WGS sequence"/>
</dbReference>
<dbReference type="InterPro" id="IPR019734">
    <property type="entry name" value="TPR_rpt"/>
</dbReference>
<evidence type="ECO:0000256" key="1">
    <source>
        <dbReference type="ARBA" id="ARBA00022737"/>
    </source>
</evidence>
<sequence>MPVKKFFLPIVSAGLIIGMQAPSAQAAKKEQKPSKMEIAEKLVRGDHPDRAKPLLLEIVKAEPKNTLAWYLLGEAYQDLGLLDGSEGSARQCFLKVLALDPLYSRAYTKLGDLAGVDGDYIKQVEYCQKALKCPNPDPFALKYKAIAYSNLKRDKMALECFEQFRAQPNIVKDDPRVLKVLANLQENNGKYIDALATLDKLEKPGKDRDFEIQRARVLEKMGKLQEAVAIFSNILSVKGNEDDEAALTKRAELYEKQGRLKEAMADLNKLLSGAPSAAGYKKRAALWLKLGNKDKSREDLNKSEQI</sequence>
<comment type="caution">
    <text evidence="4">The sequence shown here is derived from an EMBL/GenBank/DDBJ whole genome shotgun (WGS) entry which is preliminary data.</text>
</comment>
<name>A0A8J7TP11_9BACT</name>
<dbReference type="EMBL" id="JAFLCK010000037">
    <property type="protein sequence ID" value="MBN8662375.1"/>
    <property type="molecule type" value="Genomic_DNA"/>
</dbReference>
<reference evidence="4" key="1">
    <citation type="submission" date="2021-02" db="EMBL/GenBank/DDBJ databases">
        <title>Genome-Resolved Metagenomics of a Microbial Community Performing Photosynthetic Biological Nutrient Removal.</title>
        <authorList>
            <person name="Mcdaniel E.A."/>
        </authorList>
    </citation>
    <scope>NUCLEOTIDE SEQUENCE</scope>
    <source>
        <strain evidence="4">UWPOB_OBS1</strain>
    </source>
</reference>
<dbReference type="AlphaFoldDB" id="A0A8J7TP11"/>
<evidence type="ECO:0000313" key="4">
    <source>
        <dbReference type="EMBL" id="MBN8662375.1"/>
    </source>
</evidence>
<dbReference type="SMART" id="SM00028">
    <property type="entry name" value="TPR"/>
    <property type="match status" value="5"/>
</dbReference>
<dbReference type="Gene3D" id="1.25.40.10">
    <property type="entry name" value="Tetratricopeptide repeat domain"/>
    <property type="match status" value="2"/>
</dbReference>
<dbReference type="PANTHER" id="PTHR44858:SF1">
    <property type="entry name" value="UDP-N-ACETYLGLUCOSAMINE--PEPTIDE N-ACETYLGLUCOSAMINYLTRANSFERASE SPINDLY-RELATED"/>
    <property type="match status" value="1"/>
</dbReference>
<keyword evidence="1" id="KW-0677">Repeat</keyword>
<evidence type="ECO:0000256" key="2">
    <source>
        <dbReference type="ARBA" id="ARBA00022803"/>
    </source>
</evidence>
<keyword evidence="3" id="KW-0732">Signal</keyword>
<evidence type="ECO:0000313" key="5">
    <source>
        <dbReference type="Proteomes" id="UP000664277"/>
    </source>
</evidence>
<gene>
    <name evidence="4" type="ORF">J0M35_18545</name>
</gene>
<dbReference type="SUPFAM" id="SSF48452">
    <property type="entry name" value="TPR-like"/>
    <property type="match status" value="2"/>
</dbReference>
<feature type="chain" id="PRO_5035253076" evidence="3">
    <location>
        <begin position="27"/>
        <end position="306"/>
    </location>
</feature>
<dbReference type="PANTHER" id="PTHR44858">
    <property type="entry name" value="TETRATRICOPEPTIDE REPEAT PROTEIN 6"/>
    <property type="match status" value="1"/>
</dbReference>
<accession>A0A8J7TP11</accession>
<evidence type="ECO:0000256" key="3">
    <source>
        <dbReference type="SAM" id="SignalP"/>
    </source>
</evidence>